<dbReference type="Proteomes" id="UP000015105">
    <property type="component" value="Chromosome 4D"/>
</dbReference>
<dbReference type="STRING" id="200361.A0A453IF39"/>
<dbReference type="PANTHER" id="PTHR37984">
    <property type="entry name" value="PROTEIN CBG26694"/>
    <property type="match status" value="1"/>
</dbReference>
<organism evidence="2 3">
    <name type="scientific">Aegilops tauschii subsp. strangulata</name>
    <name type="common">Goatgrass</name>
    <dbReference type="NCBI Taxonomy" id="200361"/>
    <lineage>
        <taxon>Eukaryota</taxon>
        <taxon>Viridiplantae</taxon>
        <taxon>Streptophyta</taxon>
        <taxon>Embryophyta</taxon>
        <taxon>Tracheophyta</taxon>
        <taxon>Spermatophyta</taxon>
        <taxon>Magnoliopsida</taxon>
        <taxon>Liliopsida</taxon>
        <taxon>Poales</taxon>
        <taxon>Poaceae</taxon>
        <taxon>BOP clade</taxon>
        <taxon>Pooideae</taxon>
        <taxon>Triticodae</taxon>
        <taxon>Triticeae</taxon>
        <taxon>Triticinae</taxon>
        <taxon>Aegilops</taxon>
    </lineage>
</organism>
<evidence type="ECO:0000259" key="1">
    <source>
        <dbReference type="Pfam" id="PF17921"/>
    </source>
</evidence>
<dbReference type="Gene3D" id="1.10.340.70">
    <property type="match status" value="1"/>
</dbReference>
<keyword evidence="3" id="KW-1185">Reference proteome</keyword>
<accession>A0A453IF39</accession>
<name>A0A453IF39_AEGTS</name>
<protein>
    <recommendedName>
        <fullName evidence="1">Integrase zinc-binding domain-containing protein</fullName>
    </recommendedName>
</protein>
<dbReference type="InterPro" id="IPR041588">
    <property type="entry name" value="Integrase_H2C2"/>
</dbReference>
<reference evidence="3" key="2">
    <citation type="journal article" date="2017" name="Nat. Plants">
        <title>The Aegilops tauschii genome reveals multiple impacts of transposons.</title>
        <authorList>
            <person name="Zhao G."/>
            <person name="Zou C."/>
            <person name="Li K."/>
            <person name="Wang K."/>
            <person name="Li T."/>
            <person name="Gao L."/>
            <person name="Zhang X."/>
            <person name="Wang H."/>
            <person name="Yang Z."/>
            <person name="Liu X."/>
            <person name="Jiang W."/>
            <person name="Mao L."/>
            <person name="Kong X."/>
            <person name="Jiao Y."/>
            <person name="Jia J."/>
        </authorList>
    </citation>
    <scope>NUCLEOTIDE SEQUENCE [LARGE SCALE GENOMIC DNA]</scope>
    <source>
        <strain evidence="3">cv. AL8/78</strain>
    </source>
</reference>
<feature type="domain" description="Integrase zinc-binding" evidence="1">
    <location>
        <begin position="2"/>
        <end position="52"/>
    </location>
</feature>
<reference evidence="2" key="5">
    <citation type="journal article" date="2021" name="G3 (Bethesda)">
        <title>Aegilops tauschii genome assembly Aet v5.0 features greater sequence contiguity and improved annotation.</title>
        <authorList>
            <person name="Wang L."/>
            <person name="Zhu T."/>
            <person name="Rodriguez J.C."/>
            <person name="Deal K.R."/>
            <person name="Dubcovsky J."/>
            <person name="McGuire P.E."/>
            <person name="Lux T."/>
            <person name="Spannagl M."/>
            <person name="Mayer K.F.X."/>
            <person name="Baldrich P."/>
            <person name="Meyers B.C."/>
            <person name="Huo N."/>
            <person name="Gu Y.Q."/>
            <person name="Zhou H."/>
            <person name="Devos K.M."/>
            <person name="Bennetzen J.L."/>
            <person name="Unver T."/>
            <person name="Budak H."/>
            <person name="Gulick P.J."/>
            <person name="Galiba G."/>
            <person name="Kalapos B."/>
            <person name="Nelson D.R."/>
            <person name="Li P."/>
            <person name="You F.M."/>
            <person name="Luo M.C."/>
            <person name="Dvorak J."/>
        </authorList>
    </citation>
    <scope>NUCLEOTIDE SEQUENCE [LARGE SCALE GENOMIC DNA]</scope>
    <source>
        <strain evidence="2">cv. AL8/78</strain>
    </source>
</reference>
<dbReference type="Gramene" id="AET4Gv20542000.1">
    <property type="protein sequence ID" value="AET4Gv20542000.1"/>
    <property type="gene ID" value="AET4Gv20542000"/>
</dbReference>
<sequence>MRLLTALHSSALGDHSGMKATYSRTKNFFYWPGMKKEIEQFVTECPVCQKNKGEHCHSPGLLDPLHVPDMAWTHLSMDFVEGLPKSNGKEIIFVVVRVKLHALAHAIHIYCNTPSHV</sequence>
<evidence type="ECO:0000313" key="3">
    <source>
        <dbReference type="Proteomes" id="UP000015105"/>
    </source>
</evidence>
<dbReference type="AlphaFoldDB" id="A0A453IF39"/>
<reference evidence="2" key="4">
    <citation type="submission" date="2019-03" db="UniProtKB">
        <authorList>
            <consortium name="EnsemblPlants"/>
        </authorList>
    </citation>
    <scope>IDENTIFICATION</scope>
</reference>
<reference evidence="3" key="1">
    <citation type="journal article" date="2014" name="Science">
        <title>Ancient hybridizations among the ancestral genomes of bread wheat.</title>
        <authorList>
            <consortium name="International Wheat Genome Sequencing Consortium,"/>
            <person name="Marcussen T."/>
            <person name="Sandve S.R."/>
            <person name="Heier L."/>
            <person name="Spannagl M."/>
            <person name="Pfeifer M."/>
            <person name="Jakobsen K.S."/>
            <person name="Wulff B.B."/>
            <person name="Steuernagel B."/>
            <person name="Mayer K.F."/>
            <person name="Olsen O.A."/>
        </authorList>
    </citation>
    <scope>NUCLEOTIDE SEQUENCE [LARGE SCALE GENOMIC DNA]</scope>
    <source>
        <strain evidence="3">cv. AL8/78</strain>
    </source>
</reference>
<proteinExistence type="predicted"/>
<dbReference type="InterPro" id="IPR050951">
    <property type="entry name" value="Retrovirus_Pol_polyprotein"/>
</dbReference>
<evidence type="ECO:0000313" key="2">
    <source>
        <dbReference type="EnsemblPlants" id="AET4Gv20542000.1"/>
    </source>
</evidence>
<dbReference type="Pfam" id="PF17921">
    <property type="entry name" value="Integrase_H2C2"/>
    <property type="match status" value="1"/>
</dbReference>
<dbReference type="EnsemblPlants" id="AET4Gv20542000.1">
    <property type="protein sequence ID" value="AET4Gv20542000.1"/>
    <property type="gene ID" value="AET4Gv20542000"/>
</dbReference>
<dbReference type="PANTHER" id="PTHR37984:SF5">
    <property type="entry name" value="PROTEIN NYNRIN-LIKE"/>
    <property type="match status" value="1"/>
</dbReference>
<reference evidence="2" key="3">
    <citation type="journal article" date="2017" name="Nature">
        <title>Genome sequence of the progenitor of the wheat D genome Aegilops tauschii.</title>
        <authorList>
            <person name="Luo M.C."/>
            <person name="Gu Y.Q."/>
            <person name="Puiu D."/>
            <person name="Wang H."/>
            <person name="Twardziok S.O."/>
            <person name="Deal K.R."/>
            <person name="Huo N."/>
            <person name="Zhu T."/>
            <person name="Wang L."/>
            <person name="Wang Y."/>
            <person name="McGuire P.E."/>
            <person name="Liu S."/>
            <person name="Long H."/>
            <person name="Ramasamy R.K."/>
            <person name="Rodriguez J.C."/>
            <person name="Van S.L."/>
            <person name="Yuan L."/>
            <person name="Wang Z."/>
            <person name="Xia Z."/>
            <person name="Xiao L."/>
            <person name="Anderson O.D."/>
            <person name="Ouyang S."/>
            <person name="Liang Y."/>
            <person name="Zimin A.V."/>
            <person name="Pertea G."/>
            <person name="Qi P."/>
            <person name="Bennetzen J.L."/>
            <person name="Dai X."/>
            <person name="Dawson M.W."/>
            <person name="Muller H.G."/>
            <person name="Kugler K."/>
            <person name="Rivarola-Duarte L."/>
            <person name="Spannagl M."/>
            <person name="Mayer K.F.X."/>
            <person name="Lu F.H."/>
            <person name="Bevan M.W."/>
            <person name="Leroy P."/>
            <person name="Li P."/>
            <person name="You F.M."/>
            <person name="Sun Q."/>
            <person name="Liu Z."/>
            <person name="Lyons E."/>
            <person name="Wicker T."/>
            <person name="Salzberg S.L."/>
            <person name="Devos K.M."/>
            <person name="Dvorak J."/>
        </authorList>
    </citation>
    <scope>NUCLEOTIDE SEQUENCE [LARGE SCALE GENOMIC DNA]</scope>
    <source>
        <strain evidence="2">cv. AL8/78</strain>
    </source>
</reference>